<dbReference type="Proteomes" id="UP000001959">
    <property type="component" value="Chromosome"/>
</dbReference>
<protein>
    <submittedName>
        <fullName evidence="1">Uncharacterized protein</fullName>
    </submittedName>
</protein>
<evidence type="ECO:0000313" key="1">
    <source>
        <dbReference type="EMBL" id="ABI78490.1"/>
    </source>
</evidence>
<name>Q0C473_HYPNA</name>
<dbReference type="STRING" id="228405.HNE_0742"/>
<dbReference type="HOGENOM" id="CLU_1218426_0_0_5"/>
<accession>Q0C473</accession>
<sequence length="227" mass="24039">MSGANLRPLSEAQVLRVLASGGMLVAAGSHWRAYRSQDARMKAAGQITPLIARRLQSEGIVRPDPDRPGRFIASCLHAAPAENRLPPPAHLVRPGASRKPVSLYATTVSHGASAASEPGERVRLKAAAQRFLADVRLAAASPELPLRRAGQPASADPEVALGRLAALESAIGLNLFRQLECLLVDGAAEQVFARESGHKVHEAQGAALAALRTLARAYDLAVPRRRA</sequence>
<dbReference type="KEGG" id="hne:HNE_0742"/>
<organism evidence="1 2">
    <name type="scientific">Hyphomonas neptunium (strain ATCC 15444)</name>
    <dbReference type="NCBI Taxonomy" id="228405"/>
    <lineage>
        <taxon>Bacteria</taxon>
        <taxon>Pseudomonadati</taxon>
        <taxon>Pseudomonadota</taxon>
        <taxon>Alphaproteobacteria</taxon>
        <taxon>Hyphomonadales</taxon>
        <taxon>Hyphomonadaceae</taxon>
        <taxon>Hyphomonas</taxon>
    </lineage>
</organism>
<evidence type="ECO:0000313" key="2">
    <source>
        <dbReference type="Proteomes" id="UP000001959"/>
    </source>
</evidence>
<dbReference type="EMBL" id="CP000158">
    <property type="protein sequence ID" value="ABI78490.1"/>
    <property type="molecule type" value="Genomic_DNA"/>
</dbReference>
<reference evidence="1 2" key="1">
    <citation type="journal article" date="2006" name="J. Bacteriol.">
        <title>Comparative genomic evidence for a close relationship between the dimorphic prosthecate bacteria Hyphomonas neptunium and Caulobacter crescentus.</title>
        <authorList>
            <person name="Badger J.H."/>
            <person name="Hoover T.R."/>
            <person name="Brun Y.V."/>
            <person name="Weiner R.M."/>
            <person name="Laub M.T."/>
            <person name="Alexandre G."/>
            <person name="Mrazek J."/>
            <person name="Ren Q."/>
            <person name="Paulsen I.T."/>
            <person name="Nelson K.E."/>
            <person name="Khouri H.M."/>
            <person name="Radune D."/>
            <person name="Sosa J."/>
            <person name="Dodson R.J."/>
            <person name="Sullivan S.A."/>
            <person name="Rosovitz M.J."/>
            <person name="Madupu R."/>
            <person name="Brinkac L.M."/>
            <person name="Durkin A.S."/>
            <person name="Daugherty S.C."/>
            <person name="Kothari S.P."/>
            <person name="Giglio M.G."/>
            <person name="Zhou L."/>
            <person name="Haft D.H."/>
            <person name="Selengut J.D."/>
            <person name="Davidsen T.M."/>
            <person name="Yang Q."/>
            <person name="Zafar N."/>
            <person name="Ward N.L."/>
        </authorList>
    </citation>
    <scope>NUCLEOTIDE SEQUENCE [LARGE SCALE GENOMIC DNA]</scope>
    <source>
        <strain evidence="1 2">ATCC 15444</strain>
    </source>
</reference>
<dbReference type="AlphaFoldDB" id="Q0C473"/>
<proteinExistence type="predicted"/>
<keyword evidence="2" id="KW-1185">Reference proteome</keyword>
<gene>
    <name evidence="1" type="ordered locus">HNE_0742</name>
</gene>